<feature type="transmembrane region" description="Helical" evidence="1">
    <location>
        <begin position="275"/>
        <end position="292"/>
    </location>
</feature>
<evidence type="ECO:0000313" key="2">
    <source>
        <dbReference type="EMBL" id="GEC20481.1"/>
    </source>
</evidence>
<gene>
    <name evidence="2" type="ORF">PHY01_27640</name>
</gene>
<dbReference type="Proteomes" id="UP000320338">
    <property type="component" value="Unassembled WGS sequence"/>
</dbReference>
<feature type="transmembrane region" description="Helical" evidence="1">
    <location>
        <begin position="245"/>
        <end position="268"/>
    </location>
</feature>
<feature type="transmembrane region" description="Helical" evidence="1">
    <location>
        <begin position="298"/>
        <end position="320"/>
    </location>
</feature>
<reference evidence="2 3" key="1">
    <citation type="submission" date="2019-06" db="EMBL/GenBank/DDBJ databases">
        <title>Whole genome shotgun sequence of Pseudonocardia hydrocarbonoxydans NBRC 14498.</title>
        <authorList>
            <person name="Hosoyama A."/>
            <person name="Uohara A."/>
            <person name="Ohji S."/>
            <person name="Ichikawa N."/>
        </authorList>
    </citation>
    <scope>NUCLEOTIDE SEQUENCE [LARGE SCALE GENOMIC DNA]</scope>
    <source>
        <strain evidence="2 3">NBRC 14498</strain>
    </source>
</reference>
<feature type="transmembrane region" description="Helical" evidence="1">
    <location>
        <begin position="182"/>
        <end position="209"/>
    </location>
</feature>
<evidence type="ECO:0008006" key="4">
    <source>
        <dbReference type="Google" id="ProtNLM"/>
    </source>
</evidence>
<feature type="transmembrane region" description="Helical" evidence="1">
    <location>
        <begin position="30"/>
        <end position="50"/>
    </location>
</feature>
<keyword evidence="1" id="KW-1133">Transmembrane helix</keyword>
<accession>A0A4Y3WQC1</accession>
<feature type="transmembrane region" description="Helical" evidence="1">
    <location>
        <begin position="327"/>
        <end position="346"/>
    </location>
</feature>
<keyword evidence="1" id="KW-0812">Transmembrane</keyword>
<name>A0A4Y3WQC1_9PSEU</name>
<dbReference type="EMBL" id="BJNG01000019">
    <property type="protein sequence ID" value="GEC20481.1"/>
    <property type="molecule type" value="Genomic_DNA"/>
</dbReference>
<feature type="transmembrane region" description="Helical" evidence="1">
    <location>
        <begin position="159"/>
        <end position="176"/>
    </location>
</feature>
<keyword evidence="1" id="KW-0472">Membrane</keyword>
<protein>
    <recommendedName>
        <fullName evidence="4">Glycosyltransferase RgtA/B/C/D-like domain-containing protein</fullName>
    </recommendedName>
</protein>
<evidence type="ECO:0000256" key="1">
    <source>
        <dbReference type="SAM" id="Phobius"/>
    </source>
</evidence>
<sequence>MASAVAASGPDPAVSAAGGVRRPRFSGLPWWLPAATLVIGGHLVTAWRLGGVVATDAEARIAAAAAAMRLSGFAADPLPFADALGARQLAVLATVLPLDALSTIDAARLACLLAGAVAALLTWPVLRALGAPAPAAAVGVVLAGASAPALTLHAGVASAAPAAAWLTLAAVLATRLRRPGPALPVAALAVLTAPLAVVALLALLAHLLLDGTVRVPRRARRPLGIAVAAAAVGLVVPVASPSVAIGGPVVDTPAALAGAAAGTALVLVAHRLLPWLRAVLTPVLVLLVLVAVPGPARVTAALLVLPGLAVVAGMVAGALAERLARPAPAAAVAIVLVVGLAATAAGDGPPRGPAAAAAGGMAGWAVAQLPPGTPVRADALDRAELAAAGLPVDALRGPADPPAPGEVLLLTPRPPAAAPAADGCPPAATLAGTDEGTGGSASVLCRTDGSGSADGAPVRTRLGGALAGNPALSLDPAAADLLRAGAVDTRVIAVLAAMSSARRLVVAGFPAVDLDVPGAPRRQVLITAVDGAPAAGSPLLPTWLDGQQPPFVPARVTPAGDALLVTWFALPDRSGGTP</sequence>
<evidence type="ECO:0000313" key="3">
    <source>
        <dbReference type="Proteomes" id="UP000320338"/>
    </source>
</evidence>
<organism evidence="2 3">
    <name type="scientific">Pseudonocardia hydrocarbonoxydans</name>
    <dbReference type="NCBI Taxonomy" id="76726"/>
    <lineage>
        <taxon>Bacteria</taxon>
        <taxon>Bacillati</taxon>
        <taxon>Actinomycetota</taxon>
        <taxon>Actinomycetes</taxon>
        <taxon>Pseudonocardiales</taxon>
        <taxon>Pseudonocardiaceae</taxon>
        <taxon>Pseudonocardia</taxon>
    </lineage>
</organism>
<comment type="caution">
    <text evidence="2">The sequence shown here is derived from an EMBL/GenBank/DDBJ whole genome shotgun (WGS) entry which is preliminary data.</text>
</comment>
<keyword evidence="3" id="KW-1185">Reference proteome</keyword>
<proteinExistence type="predicted"/>
<feature type="transmembrane region" description="Helical" evidence="1">
    <location>
        <begin position="221"/>
        <end position="239"/>
    </location>
</feature>
<dbReference type="AlphaFoldDB" id="A0A4Y3WQC1"/>